<evidence type="ECO:0000313" key="11">
    <source>
        <dbReference type="EMBL" id="MDO3381431.1"/>
    </source>
</evidence>
<feature type="domain" description="HAMP" evidence="10">
    <location>
        <begin position="167"/>
        <end position="221"/>
    </location>
</feature>
<keyword evidence="12" id="KW-1185">Reference proteome</keyword>
<feature type="transmembrane region" description="Helical" evidence="8">
    <location>
        <begin position="144"/>
        <end position="164"/>
    </location>
</feature>
<dbReference type="Pfam" id="PF00672">
    <property type="entry name" value="HAMP"/>
    <property type="match status" value="1"/>
</dbReference>
<reference evidence="11" key="1">
    <citation type="submission" date="2023-07" db="EMBL/GenBank/DDBJ databases">
        <title>Gilvimarinus algae sp. nov., isolated from the surface of Kelp.</title>
        <authorList>
            <person name="Sun Y.Y."/>
            <person name="Gong Y."/>
            <person name="Du Z.J."/>
        </authorList>
    </citation>
    <scope>NUCLEOTIDE SEQUENCE</scope>
    <source>
        <strain evidence="11">SDUM040014</strain>
    </source>
</reference>
<dbReference type="PANTHER" id="PTHR32089">
    <property type="entry name" value="METHYL-ACCEPTING CHEMOTAXIS PROTEIN MCPB"/>
    <property type="match status" value="1"/>
</dbReference>
<evidence type="ECO:0000256" key="8">
    <source>
        <dbReference type="SAM" id="Phobius"/>
    </source>
</evidence>
<dbReference type="RefSeq" id="WP_302711568.1">
    <property type="nucleotide sequence ID" value="NZ_JAULRT010000035.1"/>
</dbReference>
<dbReference type="CDD" id="cd11386">
    <property type="entry name" value="MCP_signal"/>
    <property type="match status" value="1"/>
</dbReference>
<dbReference type="Proteomes" id="UP001168380">
    <property type="component" value="Unassembled WGS sequence"/>
</dbReference>
<dbReference type="SMART" id="SM00304">
    <property type="entry name" value="HAMP"/>
    <property type="match status" value="2"/>
</dbReference>
<comment type="caution">
    <text evidence="11">The sequence shown here is derived from an EMBL/GenBank/DDBJ whole genome shotgun (WGS) entry which is preliminary data.</text>
</comment>
<name>A0ABT8TFI8_9GAMM</name>
<dbReference type="InterPro" id="IPR003660">
    <property type="entry name" value="HAMP_dom"/>
</dbReference>
<dbReference type="PROSITE" id="PS50111">
    <property type="entry name" value="CHEMOTAXIS_TRANSDUC_2"/>
    <property type="match status" value="1"/>
</dbReference>
<organism evidence="11 12">
    <name type="scientific">Gilvimarinus algae</name>
    <dbReference type="NCBI Taxonomy" id="3058037"/>
    <lineage>
        <taxon>Bacteria</taxon>
        <taxon>Pseudomonadati</taxon>
        <taxon>Pseudomonadota</taxon>
        <taxon>Gammaproteobacteria</taxon>
        <taxon>Cellvibrionales</taxon>
        <taxon>Cellvibrionaceae</taxon>
        <taxon>Gilvimarinus</taxon>
    </lineage>
</organism>
<evidence type="ECO:0000313" key="12">
    <source>
        <dbReference type="Proteomes" id="UP001168380"/>
    </source>
</evidence>
<sequence length="498" mass="54448">MIRKTLTVKLMFALTAILLLAAALIVTVNYQLQSQYQKRVFQESLEGQIRLALSALREPVFSYDLPQVEAIGQSLAETPLIIAIDIVDHRGKTLGSASDEQRPEGGSIERRERIEITRADKLIGYISVDFSTAQMRATLANQSAATFATIAALLLAGLITVALLSKRMIARRVLQISDSLSEIADGEGDLTRRLPTHSEDEIADLSHNFNRVMEQIASIIHRVTDTSSSVTAQTEKMTDAAASTTASIAQQINEIEQVAAALQQMSHSAEDVAEHAKNTAADTQATLHLTDEGSEVVKQAIHTINRLTTQIQTTADKIKGLRDKSDSIGSVMEVIRNIAEQTNLLALNAAIEAARAGEQGRGFAVVADEVRSLAQKTQQSTEEIESIILELQKSADDTHNSMEYSVEAVQETIETSGKVDHALEQIRTKVVSINDMNHHIASASREQSATANEVSKNITAIHDLTENVSHNAEIVRDSSSLLDRESHLLRDEMSRFKT</sequence>
<dbReference type="EMBL" id="JAULRT010000035">
    <property type="protein sequence ID" value="MDO3381431.1"/>
    <property type="molecule type" value="Genomic_DNA"/>
</dbReference>
<evidence type="ECO:0000256" key="7">
    <source>
        <dbReference type="PROSITE-ProRule" id="PRU00284"/>
    </source>
</evidence>
<proteinExistence type="inferred from homology"/>
<protein>
    <submittedName>
        <fullName evidence="11">Methyl-accepting chemotaxis protein</fullName>
    </submittedName>
</protein>
<evidence type="ECO:0000256" key="4">
    <source>
        <dbReference type="ARBA" id="ARBA00023136"/>
    </source>
</evidence>
<evidence type="ECO:0000256" key="3">
    <source>
        <dbReference type="ARBA" id="ARBA00022989"/>
    </source>
</evidence>
<dbReference type="InterPro" id="IPR004090">
    <property type="entry name" value="Chemotax_Me-accpt_rcpt"/>
</dbReference>
<evidence type="ECO:0000259" key="9">
    <source>
        <dbReference type="PROSITE" id="PS50111"/>
    </source>
</evidence>
<gene>
    <name evidence="11" type="ORF">QWI16_04550</name>
</gene>
<dbReference type="Gene3D" id="1.10.287.950">
    <property type="entry name" value="Methyl-accepting chemotaxis protein"/>
    <property type="match status" value="1"/>
</dbReference>
<dbReference type="SMART" id="SM00283">
    <property type="entry name" value="MA"/>
    <property type="match status" value="1"/>
</dbReference>
<dbReference type="CDD" id="cd06225">
    <property type="entry name" value="HAMP"/>
    <property type="match status" value="1"/>
</dbReference>
<feature type="domain" description="Methyl-accepting transducer" evidence="9">
    <location>
        <begin position="226"/>
        <end position="462"/>
    </location>
</feature>
<keyword evidence="2 8" id="KW-0812">Transmembrane</keyword>
<evidence type="ECO:0000256" key="2">
    <source>
        <dbReference type="ARBA" id="ARBA00022692"/>
    </source>
</evidence>
<comment type="subcellular location">
    <subcellularLocation>
        <location evidence="1">Membrane</location>
        <topology evidence="1">Multi-pass membrane protein</topology>
    </subcellularLocation>
</comment>
<evidence type="ECO:0000256" key="6">
    <source>
        <dbReference type="ARBA" id="ARBA00029447"/>
    </source>
</evidence>
<accession>A0ABT8TFI8</accession>
<keyword evidence="3 8" id="KW-1133">Transmembrane helix</keyword>
<evidence type="ECO:0000256" key="5">
    <source>
        <dbReference type="ARBA" id="ARBA00023224"/>
    </source>
</evidence>
<evidence type="ECO:0000256" key="1">
    <source>
        <dbReference type="ARBA" id="ARBA00004141"/>
    </source>
</evidence>
<keyword evidence="4 8" id="KW-0472">Membrane</keyword>
<keyword evidence="5 7" id="KW-0807">Transducer</keyword>
<dbReference type="SUPFAM" id="SSF58104">
    <property type="entry name" value="Methyl-accepting chemotaxis protein (MCP) signaling domain"/>
    <property type="match status" value="1"/>
</dbReference>
<evidence type="ECO:0000259" key="10">
    <source>
        <dbReference type="PROSITE" id="PS50885"/>
    </source>
</evidence>
<dbReference type="Pfam" id="PF00015">
    <property type="entry name" value="MCPsignal"/>
    <property type="match status" value="1"/>
</dbReference>
<comment type="similarity">
    <text evidence="6">Belongs to the methyl-accepting chemotaxis (MCP) protein family.</text>
</comment>
<dbReference type="InterPro" id="IPR004089">
    <property type="entry name" value="MCPsignal_dom"/>
</dbReference>
<dbReference type="PRINTS" id="PR00260">
    <property type="entry name" value="CHEMTRNSDUCR"/>
</dbReference>
<dbReference type="PROSITE" id="PS50885">
    <property type="entry name" value="HAMP"/>
    <property type="match status" value="1"/>
</dbReference>
<dbReference type="PANTHER" id="PTHR32089:SF119">
    <property type="entry name" value="METHYL-ACCEPTING CHEMOTAXIS PROTEIN CTPL"/>
    <property type="match status" value="1"/>
</dbReference>